<feature type="compositionally biased region" description="Basic and acidic residues" evidence="1">
    <location>
        <begin position="767"/>
        <end position="779"/>
    </location>
</feature>
<dbReference type="InterPro" id="IPR057670">
    <property type="entry name" value="SH3_retrovirus"/>
</dbReference>
<dbReference type="InterPro" id="IPR036397">
    <property type="entry name" value="RNaseH_sf"/>
</dbReference>
<organism evidence="3">
    <name type="scientific">Tanacetum cinerariifolium</name>
    <name type="common">Dalmatian daisy</name>
    <name type="synonym">Chrysanthemum cinerariifolium</name>
    <dbReference type="NCBI Taxonomy" id="118510"/>
    <lineage>
        <taxon>Eukaryota</taxon>
        <taxon>Viridiplantae</taxon>
        <taxon>Streptophyta</taxon>
        <taxon>Embryophyta</taxon>
        <taxon>Tracheophyta</taxon>
        <taxon>Spermatophyta</taxon>
        <taxon>Magnoliopsida</taxon>
        <taxon>eudicotyledons</taxon>
        <taxon>Gunneridae</taxon>
        <taxon>Pentapetalae</taxon>
        <taxon>asterids</taxon>
        <taxon>campanulids</taxon>
        <taxon>Asterales</taxon>
        <taxon>Asteraceae</taxon>
        <taxon>Asteroideae</taxon>
        <taxon>Anthemideae</taxon>
        <taxon>Anthemidinae</taxon>
        <taxon>Tanacetum</taxon>
    </lineage>
</organism>
<dbReference type="GO" id="GO:0003676">
    <property type="term" value="F:nucleic acid binding"/>
    <property type="evidence" value="ECO:0007669"/>
    <property type="project" value="InterPro"/>
</dbReference>
<gene>
    <name evidence="3" type="ORF">Tci_044098</name>
</gene>
<dbReference type="Gene3D" id="3.30.420.10">
    <property type="entry name" value="Ribonuclease H-like superfamily/Ribonuclease H"/>
    <property type="match status" value="1"/>
</dbReference>
<feature type="region of interest" description="Disordered" evidence="1">
    <location>
        <begin position="1223"/>
        <end position="1256"/>
    </location>
</feature>
<dbReference type="CDD" id="cd00303">
    <property type="entry name" value="retropepsin_like"/>
    <property type="match status" value="1"/>
</dbReference>
<dbReference type="Pfam" id="PF07727">
    <property type="entry name" value="RVT_2"/>
    <property type="match status" value="1"/>
</dbReference>
<sequence>MMTSFMQNLHNNKASSLSSLLSNTITNPRNEAKVITTRSGISYDGPPIPPPVMEKEPEATMDTELPSTKNIQPPLVQIHKKDKEPIDNPFVVPKNKTNLPYPSRLAIEKLREKDDILATKFMEIFCDHHFELSFADALVHMPKFAPMFKNFLNNKDKLIKLTKTPLNENCSVVVLKKLPEKLGDPGRFLIPCDFSEFDNFLALANLGASINLMPLSIWKKIRLSTLNDTKMVLELADRTISKPTGVAENVFMKFGKLYFPADFVVLDFIADPRVPLIRRRSFVSTAHAIIDVYEGEIILRHEKQSLTLKCADTPSNFESLNKVDLIDAGESDLYLEEIENFLNDDSIPIGIENFVFDQEEDILYLECLLSEDPFPPMNLNPAKSFTKEPEHSFSMGYEHFSTTLVMDLDEVAESSIKNLVPIPRECEVTLDNESESSKPVKDDSLAFTTFPNPIFNDSNDFTSNDNKSIHEDDVLIEESKDYSNPLFDNDEINSDELESHVESNFVESLSNHDTVKFDHLKEFSGPLMPIHIAEEDRIRREHAEYISRMEMEEIDIVTNTDELLPPGYENNDSEGEIDAVDGLHVDNSISNFENELSDNEESDFDNPSILRPPPEPPDAEFKEEISLVMNDSDELECLDPRDDFNVSNDENDDYFPFIFVIRIFLPYLICSRMFLSFLSAESEDTIFDPDILIAFHRSLCFGSIDGGLDLINHDIRVTMLNMGLVRLYCWGKENGVNILKSIDEGPFLMGTVREPLAEGTKGAPHLGPERPRVYSDLSPKKGLDTTIDKNVDEQPVQDLALNMDNVFQADDCDAFDSDVNEAPTVQTMFMANLSSTDPVNDKAGPSYDSNILFKVHDHDHYQDTVYAHHEEHTMHDNVQLNHIVDSHTNYTSESNMILYDLYVKNNAVPVVHIVENSLTAKLATYKKQVELYERWVKFKLTESEQKINEQLGLVISDRKFKEETLKKKLHSDFNQKENKYLEDFLDIKSLKEKVEDRLFKQDQFLQTVHMLCRQKPYYNELNKVAIGYKNPLCLTRAKQIQPALFNGHEIIKDNHVPSIVHNTEDILEIAEFTRKKMDDKMKDPECVTHKTRCLELKAELLNLRDKSHNDNHDELVKRFYNLEVTALTTANVNLKAQILNTINSVSKDPVKPKVLAPRKYAIDVEPIVPRLRNNMGAHLDYLRHLKKSVETIHDIEKQVTFADQYDKSNNNTPKHVAKWNTQKTNVPVPPSTRINRCTDASRSQPRSNTKKNKISPAKGVNKLKHSCYVRDTDGVELIKGSRWSNLYTISVEDMMKSSPIYETPEVVIKFLQQIQVGLNKNVRYICTDNGTEFVNKALIEYYERVGIFHQKTVPRTPQQNGVVERRNRTLAEAARTMMIFSKAPMFLWAEVVATASATGLFVGYAPRKKGYRIYNKRTQRIMETIHVQFDELTASIAHVHLSTGPAPMFLTPGQISSVLVPNPVPVTPYVPPTNKDLEILFQPMFDEYLEPPRAERLVSHAQAVQAPVNSAGTPSSTTIDPDVPSPIISPSSLALQSHQSIVAESTFMEENPVAPVDNNPFINVFSSEPSSGASSSRDVSSIESTYVSQTIHHLTFLNGELKEEVYVSQLEAFIDPNHQTHVYRLKKALYGLKQAPRVWYDTLSRFLLDNKFSKGAVDPTLFTRKTCKHILLVQIYVDDIIFASTDPKACSQSPGGIFINQSKLALEILKKFGMDSCDPVDTPMVDRIKLDEDPLGILVD</sequence>
<dbReference type="Gene3D" id="2.40.70.10">
    <property type="entry name" value="Acid Proteases"/>
    <property type="match status" value="1"/>
</dbReference>
<keyword evidence="3" id="KW-0808">Transferase</keyword>
<dbReference type="PROSITE" id="PS50994">
    <property type="entry name" value="INTEGRASE"/>
    <property type="match status" value="1"/>
</dbReference>
<feature type="compositionally biased region" description="Polar residues" evidence="1">
    <location>
        <begin position="1232"/>
        <end position="1247"/>
    </location>
</feature>
<dbReference type="InterPro" id="IPR013103">
    <property type="entry name" value="RVT_2"/>
</dbReference>
<dbReference type="InterPro" id="IPR043502">
    <property type="entry name" value="DNA/RNA_pol_sf"/>
</dbReference>
<accession>A0A6L2MEI7</accession>
<dbReference type="EMBL" id="BKCJ010006431">
    <property type="protein sequence ID" value="GEU72120.1"/>
    <property type="molecule type" value="Genomic_DNA"/>
</dbReference>
<protein>
    <submittedName>
        <fullName evidence="3">Reverse transcriptase domain-containing protein</fullName>
    </submittedName>
</protein>
<dbReference type="InterPro" id="IPR021109">
    <property type="entry name" value="Peptidase_aspartic_dom_sf"/>
</dbReference>
<dbReference type="PANTHER" id="PTHR33067">
    <property type="entry name" value="RNA-DIRECTED DNA POLYMERASE-RELATED"/>
    <property type="match status" value="1"/>
</dbReference>
<evidence type="ECO:0000313" key="3">
    <source>
        <dbReference type="EMBL" id="GEU72120.1"/>
    </source>
</evidence>
<evidence type="ECO:0000256" key="1">
    <source>
        <dbReference type="SAM" id="MobiDB-lite"/>
    </source>
</evidence>
<dbReference type="PANTHER" id="PTHR33067:SF9">
    <property type="entry name" value="RNA-DIRECTED DNA POLYMERASE"/>
    <property type="match status" value="1"/>
</dbReference>
<dbReference type="InterPro" id="IPR001584">
    <property type="entry name" value="Integrase_cat-core"/>
</dbReference>
<name>A0A6L2MEI7_TANCI</name>
<dbReference type="GO" id="GO:0015074">
    <property type="term" value="P:DNA integration"/>
    <property type="evidence" value="ECO:0007669"/>
    <property type="project" value="InterPro"/>
</dbReference>
<dbReference type="Pfam" id="PF25597">
    <property type="entry name" value="SH3_retrovirus"/>
    <property type="match status" value="1"/>
</dbReference>
<dbReference type="SUPFAM" id="SSF53098">
    <property type="entry name" value="Ribonuclease H-like"/>
    <property type="match status" value="1"/>
</dbReference>
<comment type="caution">
    <text evidence="3">The sequence shown here is derived from an EMBL/GenBank/DDBJ whole genome shotgun (WGS) entry which is preliminary data.</text>
</comment>
<dbReference type="SUPFAM" id="SSF56672">
    <property type="entry name" value="DNA/RNA polymerases"/>
    <property type="match status" value="1"/>
</dbReference>
<feature type="region of interest" description="Disordered" evidence="1">
    <location>
        <begin position="596"/>
        <end position="616"/>
    </location>
</feature>
<keyword evidence="3" id="KW-0548">Nucleotidyltransferase</keyword>
<dbReference type="GO" id="GO:0003964">
    <property type="term" value="F:RNA-directed DNA polymerase activity"/>
    <property type="evidence" value="ECO:0007669"/>
    <property type="project" value="UniProtKB-KW"/>
</dbReference>
<proteinExistence type="predicted"/>
<feature type="region of interest" description="Disordered" evidence="1">
    <location>
        <begin position="759"/>
        <end position="779"/>
    </location>
</feature>
<keyword evidence="3" id="KW-0695">RNA-directed DNA polymerase</keyword>
<evidence type="ECO:0000259" key="2">
    <source>
        <dbReference type="PROSITE" id="PS50994"/>
    </source>
</evidence>
<reference evidence="3" key="1">
    <citation type="journal article" date="2019" name="Sci. Rep.">
        <title>Draft genome of Tanacetum cinerariifolium, the natural source of mosquito coil.</title>
        <authorList>
            <person name="Yamashiro T."/>
            <person name="Shiraishi A."/>
            <person name="Satake H."/>
            <person name="Nakayama K."/>
        </authorList>
    </citation>
    <scope>NUCLEOTIDE SEQUENCE</scope>
</reference>
<feature type="domain" description="Integrase catalytic" evidence="2">
    <location>
        <begin position="1305"/>
        <end position="1455"/>
    </location>
</feature>
<dbReference type="InterPro" id="IPR012337">
    <property type="entry name" value="RNaseH-like_sf"/>
</dbReference>